<evidence type="ECO:0000313" key="9">
    <source>
        <dbReference type="Proteomes" id="UP001498398"/>
    </source>
</evidence>
<dbReference type="SUPFAM" id="SSF103473">
    <property type="entry name" value="MFS general substrate transporter"/>
    <property type="match status" value="1"/>
</dbReference>
<keyword evidence="9" id="KW-1185">Reference proteome</keyword>
<feature type="transmembrane region" description="Helical" evidence="6">
    <location>
        <begin position="175"/>
        <end position="197"/>
    </location>
</feature>
<feature type="transmembrane region" description="Helical" evidence="6">
    <location>
        <begin position="376"/>
        <end position="400"/>
    </location>
</feature>
<feature type="domain" description="Major facilitator superfamily (MFS) profile" evidence="7">
    <location>
        <begin position="52"/>
        <end position="539"/>
    </location>
</feature>
<dbReference type="EMBL" id="JBANRG010000046">
    <property type="protein sequence ID" value="KAK7445738.1"/>
    <property type="molecule type" value="Genomic_DNA"/>
</dbReference>
<dbReference type="Gene3D" id="1.20.1250.20">
    <property type="entry name" value="MFS general substrate transporter like domains"/>
    <property type="match status" value="2"/>
</dbReference>
<evidence type="ECO:0000256" key="3">
    <source>
        <dbReference type="ARBA" id="ARBA00022989"/>
    </source>
</evidence>
<comment type="subcellular location">
    <subcellularLocation>
        <location evidence="1">Membrane</location>
        <topology evidence="1">Multi-pass membrane protein</topology>
    </subcellularLocation>
</comment>
<feature type="transmembrane region" description="Helical" evidence="6">
    <location>
        <begin position="406"/>
        <end position="431"/>
    </location>
</feature>
<evidence type="ECO:0000256" key="5">
    <source>
        <dbReference type="SAM" id="MobiDB-lite"/>
    </source>
</evidence>
<dbReference type="PROSITE" id="PS50850">
    <property type="entry name" value="MFS"/>
    <property type="match status" value="1"/>
</dbReference>
<feature type="transmembrane region" description="Helical" evidence="6">
    <location>
        <begin position="273"/>
        <end position="291"/>
    </location>
</feature>
<organism evidence="8 9">
    <name type="scientific">Marasmiellus scandens</name>
    <dbReference type="NCBI Taxonomy" id="2682957"/>
    <lineage>
        <taxon>Eukaryota</taxon>
        <taxon>Fungi</taxon>
        <taxon>Dikarya</taxon>
        <taxon>Basidiomycota</taxon>
        <taxon>Agaricomycotina</taxon>
        <taxon>Agaricomycetes</taxon>
        <taxon>Agaricomycetidae</taxon>
        <taxon>Agaricales</taxon>
        <taxon>Marasmiineae</taxon>
        <taxon>Omphalotaceae</taxon>
        <taxon>Marasmiellus</taxon>
    </lineage>
</organism>
<proteinExistence type="predicted"/>
<evidence type="ECO:0000313" key="8">
    <source>
        <dbReference type="EMBL" id="KAK7445738.1"/>
    </source>
</evidence>
<gene>
    <name evidence="8" type="ORF">VKT23_014733</name>
</gene>
<keyword evidence="2 6" id="KW-0812">Transmembrane</keyword>
<dbReference type="CDD" id="cd17502">
    <property type="entry name" value="MFS_Azr1_MDR_like"/>
    <property type="match status" value="1"/>
</dbReference>
<keyword evidence="3 6" id="KW-1133">Transmembrane helix</keyword>
<feature type="transmembrane region" description="Helical" evidence="6">
    <location>
        <begin position="142"/>
        <end position="163"/>
    </location>
</feature>
<feature type="transmembrane region" description="Helical" evidence="6">
    <location>
        <begin position="244"/>
        <end position="261"/>
    </location>
</feature>
<feature type="compositionally biased region" description="Polar residues" evidence="5">
    <location>
        <begin position="15"/>
        <end position="27"/>
    </location>
</feature>
<keyword evidence="4 6" id="KW-0472">Membrane</keyword>
<feature type="transmembrane region" description="Helical" evidence="6">
    <location>
        <begin position="87"/>
        <end position="105"/>
    </location>
</feature>
<comment type="caution">
    <text evidence="8">The sequence shown here is derived from an EMBL/GenBank/DDBJ whole genome shotgun (WGS) entry which is preliminary data.</text>
</comment>
<feature type="transmembrane region" description="Helical" evidence="6">
    <location>
        <begin position="513"/>
        <end position="535"/>
    </location>
</feature>
<dbReference type="PANTHER" id="PTHR23501:SF84">
    <property type="entry name" value="VACUOLAR MEMBRANE AMINO ACID UPTAKE TRANSPORTER FNX2"/>
    <property type="match status" value="1"/>
</dbReference>
<dbReference type="InterPro" id="IPR036259">
    <property type="entry name" value="MFS_trans_sf"/>
</dbReference>
<dbReference type="InterPro" id="IPR020846">
    <property type="entry name" value="MFS_dom"/>
</dbReference>
<name>A0ABR1J103_9AGAR</name>
<dbReference type="InterPro" id="IPR011701">
    <property type="entry name" value="MFS"/>
</dbReference>
<feature type="transmembrane region" description="Helical" evidence="6">
    <location>
        <begin position="117"/>
        <end position="136"/>
    </location>
</feature>
<feature type="transmembrane region" description="Helical" evidence="6">
    <location>
        <begin position="348"/>
        <end position="369"/>
    </location>
</feature>
<dbReference type="Proteomes" id="UP001498398">
    <property type="component" value="Unassembled WGS sequence"/>
</dbReference>
<feature type="transmembrane region" description="Helical" evidence="6">
    <location>
        <begin position="443"/>
        <end position="464"/>
    </location>
</feature>
<evidence type="ECO:0000256" key="2">
    <source>
        <dbReference type="ARBA" id="ARBA00022692"/>
    </source>
</evidence>
<evidence type="ECO:0000256" key="6">
    <source>
        <dbReference type="SAM" id="Phobius"/>
    </source>
</evidence>
<evidence type="ECO:0000256" key="4">
    <source>
        <dbReference type="ARBA" id="ARBA00023136"/>
    </source>
</evidence>
<feature type="transmembrane region" description="Helical" evidence="6">
    <location>
        <begin position="49"/>
        <end position="75"/>
    </location>
</feature>
<feature type="region of interest" description="Disordered" evidence="5">
    <location>
        <begin position="1"/>
        <end position="38"/>
    </location>
</feature>
<evidence type="ECO:0000256" key="1">
    <source>
        <dbReference type="ARBA" id="ARBA00004141"/>
    </source>
</evidence>
<accession>A0ABR1J103</accession>
<feature type="transmembrane region" description="Helical" evidence="6">
    <location>
        <begin position="312"/>
        <end position="336"/>
    </location>
</feature>
<protein>
    <recommendedName>
        <fullName evidence="7">Major facilitator superfamily (MFS) profile domain-containing protein</fullName>
    </recommendedName>
</protein>
<reference evidence="8 9" key="1">
    <citation type="submission" date="2024-01" db="EMBL/GenBank/DDBJ databases">
        <title>A draft genome for the cacao thread blight pathogen Marasmiellus scandens.</title>
        <authorList>
            <person name="Baruah I.K."/>
            <person name="Leung J."/>
            <person name="Bukari Y."/>
            <person name="Amoako-Attah I."/>
            <person name="Meinhardt L.W."/>
            <person name="Bailey B.A."/>
            <person name="Cohen S.P."/>
        </authorList>
    </citation>
    <scope>NUCLEOTIDE SEQUENCE [LARGE SCALE GENOMIC DNA]</scope>
    <source>
        <strain evidence="8 9">GH-19</strain>
    </source>
</reference>
<sequence length="544" mass="57902">MSDETSPLLDPRKTPPSNGTFPHQNGSLDPERRDQAQGEDIQMKAQKSLLAIVIPMALGTFLVAMDSTIVVASYASIGSELNQLSKTSWIATGYMLTLTSFQPLYGKLSDIFGRKSCLLVAYFIFGLGCLFCGMSRTMDQLILSRALAGVGGGGMSTVVSIIMSDIVPLRSRGTWQGIINIVFATGSSVGAPLGGFLADTIGWRWAFLVQCPAIILAILSVSLALHLPPTDSSDFKTKIKRVDFVGAATLVCCVFLFLFGLERGGNVSWSDKATIGTLVGSAALFVLFGFIEMEWASEPFAPKRIIVNKSLIASYLVNFFGVASALSMLFHVSLYFQAVGGMSPSRAGLHLVPSVIGGVTGSLVGGLVIQATGKYYWLTVLGYFLLVVGSTTITLFAGVITHAIPAIVVGLVLSGLGNGGGITTSLIALISNAGQADQAIATAVSYLFRSLGSVVGLAVGSAILQDVLRVILHRTLTGKDVNEIVRHVKESLSYLDELDPETRAIVLSAYEEAIRMTMFFSLSMAICAVFASLFIKEKELSRRS</sequence>
<evidence type="ECO:0000259" key="7">
    <source>
        <dbReference type="PROSITE" id="PS50850"/>
    </source>
</evidence>
<dbReference type="PANTHER" id="PTHR23501">
    <property type="entry name" value="MAJOR FACILITATOR SUPERFAMILY"/>
    <property type="match status" value="1"/>
</dbReference>
<feature type="transmembrane region" description="Helical" evidence="6">
    <location>
        <begin position="203"/>
        <end position="224"/>
    </location>
</feature>
<dbReference type="Pfam" id="PF07690">
    <property type="entry name" value="MFS_1"/>
    <property type="match status" value="1"/>
</dbReference>